<evidence type="ECO:0000256" key="2">
    <source>
        <dbReference type="ARBA" id="ARBA00022692"/>
    </source>
</evidence>
<dbReference type="Gene3D" id="3.40.50.410">
    <property type="entry name" value="von Willebrand factor, type A domain"/>
    <property type="match status" value="1"/>
</dbReference>
<dbReference type="InterPro" id="IPR036465">
    <property type="entry name" value="vWFA_dom_sf"/>
</dbReference>
<dbReference type="PANTHER" id="PTHR22550">
    <property type="entry name" value="SPORE GERMINATION PROTEIN"/>
    <property type="match status" value="1"/>
</dbReference>
<feature type="transmembrane region" description="Helical" evidence="5">
    <location>
        <begin position="294"/>
        <end position="313"/>
    </location>
</feature>
<dbReference type="Pfam" id="PF13519">
    <property type="entry name" value="VWA_2"/>
    <property type="match status" value="1"/>
</dbReference>
<dbReference type="EMBL" id="FO117623">
    <property type="protein sequence ID" value="CCG04058.1"/>
    <property type="molecule type" value="Genomic_DNA"/>
</dbReference>
<protein>
    <recommendedName>
        <fullName evidence="6">VWFA domain-containing protein</fullName>
    </recommendedName>
</protein>
<keyword evidence="4 5" id="KW-0472">Membrane</keyword>
<keyword evidence="2 5" id="KW-0812">Transmembrane</keyword>
<gene>
    <name evidence="7" type="ordered locus">BLASA_3190</name>
</gene>
<evidence type="ECO:0000313" key="7">
    <source>
        <dbReference type="EMBL" id="CCG04058.1"/>
    </source>
</evidence>
<feature type="transmembrane region" description="Helical" evidence="5">
    <location>
        <begin position="6"/>
        <end position="25"/>
    </location>
</feature>
<dbReference type="PROSITE" id="PS50234">
    <property type="entry name" value="VWFA"/>
    <property type="match status" value="1"/>
</dbReference>
<dbReference type="SUPFAM" id="SSF53300">
    <property type="entry name" value="vWA-like"/>
    <property type="match status" value="1"/>
</dbReference>
<dbReference type="InterPro" id="IPR050768">
    <property type="entry name" value="UPF0353/GerABKA_families"/>
</dbReference>
<keyword evidence="1" id="KW-1003">Cell membrane</keyword>
<feature type="transmembrane region" description="Helical" evidence="5">
    <location>
        <begin position="56"/>
        <end position="74"/>
    </location>
</feature>
<evidence type="ECO:0000256" key="3">
    <source>
        <dbReference type="ARBA" id="ARBA00022989"/>
    </source>
</evidence>
<evidence type="ECO:0000313" key="8">
    <source>
        <dbReference type="Proteomes" id="UP000007517"/>
    </source>
</evidence>
<dbReference type="InterPro" id="IPR002035">
    <property type="entry name" value="VWF_A"/>
</dbReference>
<dbReference type="KEGG" id="bsd:BLASA_3190"/>
<sequence length="318" mass="33827">MTFQSPWWLLALLVVAALVAVYVVLQLRRKAYAARFTNVALLGSLVPKRPGWKRHLAFGVVALGLATLVVSLAVPSTEVRVPREKATVVMAVDVSLSMEAQDVEPSRFRAMQRAAVDFVDVLPDRINLGLVSFAGTATTVVPPTTDRAQVAAAIENLDLAEATAIGEAVFSSLSAIENFQSQLESDGEEAPPARIVLLSDGFNTVGRDETQAIDAARAAGVPVSTIAFGTDYGTLDIDGEQVPVPVDRASLKELAEETGGSYSEAASAEELEQVYADLGSQIGYTTEPKDISSWFVRGGVVVVLIGAVLSLLWTNRLV</sequence>
<dbReference type="HOGENOM" id="CLU_024570_2_1_11"/>
<dbReference type="InterPro" id="IPR024163">
    <property type="entry name" value="Aerotolerance_reg_N"/>
</dbReference>
<dbReference type="PANTHER" id="PTHR22550:SF5">
    <property type="entry name" value="LEUCINE ZIPPER PROTEIN 4"/>
    <property type="match status" value="1"/>
</dbReference>
<keyword evidence="3 5" id="KW-1133">Transmembrane helix</keyword>
<evidence type="ECO:0000256" key="5">
    <source>
        <dbReference type="SAM" id="Phobius"/>
    </source>
</evidence>
<accession>H6RQ91</accession>
<name>H6RQ91_BLASD</name>
<dbReference type="OrthoDB" id="8882959at2"/>
<dbReference type="RefSeq" id="WP_014376938.1">
    <property type="nucleotide sequence ID" value="NC_016943.1"/>
</dbReference>
<dbReference type="eggNOG" id="COG2304">
    <property type="taxonomic scope" value="Bacteria"/>
</dbReference>
<dbReference type="Proteomes" id="UP000007517">
    <property type="component" value="Chromosome"/>
</dbReference>
<organism evidence="7 8">
    <name type="scientific">Blastococcus saxobsidens (strain DD2)</name>
    <dbReference type="NCBI Taxonomy" id="1146883"/>
    <lineage>
        <taxon>Bacteria</taxon>
        <taxon>Bacillati</taxon>
        <taxon>Actinomycetota</taxon>
        <taxon>Actinomycetes</taxon>
        <taxon>Geodermatophilales</taxon>
        <taxon>Geodermatophilaceae</taxon>
        <taxon>Blastococcus</taxon>
    </lineage>
</organism>
<dbReference type="AlphaFoldDB" id="H6RQ91"/>
<evidence type="ECO:0000259" key="6">
    <source>
        <dbReference type="PROSITE" id="PS50234"/>
    </source>
</evidence>
<reference evidence="8" key="2">
    <citation type="submission" date="2012-02" db="EMBL/GenBank/DDBJ databases">
        <title>Complete genome sequence of Blastococcus saxobsidens strain DD2.</title>
        <authorList>
            <person name="Genoscope."/>
        </authorList>
    </citation>
    <scope>NUCLEOTIDE SEQUENCE [LARGE SCALE GENOMIC DNA]</scope>
    <source>
        <strain evidence="8">DD2</strain>
    </source>
</reference>
<dbReference type="STRING" id="1146883.BLASA_3190"/>
<proteinExistence type="predicted"/>
<evidence type="ECO:0000256" key="4">
    <source>
        <dbReference type="ARBA" id="ARBA00023136"/>
    </source>
</evidence>
<feature type="domain" description="VWFA" evidence="6">
    <location>
        <begin position="87"/>
        <end position="282"/>
    </location>
</feature>
<reference evidence="7 8" key="1">
    <citation type="journal article" date="2012" name="J. Bacteriol.">
        <title>Genome Sequence of Blastococcus saxobsidens DD2, a Stone-Inhabiting Bacterium.</title>
        <authorList>
            <person name="Chouaia B."/>
            <person name="Crotti E."/>
            <person name="Brusetti L."/>
            <person name="Daffonchio D."/>
            <person name="Essoussi I."/>
            <person name="Nouioui I."/>
            <person name="Sbissi I."/>
            <person name="Ghodhbane-Gtari F."/>
            <person name="Gtari M."/>
            <person name="Vacherie B."/>
            <person name="Barbe V."/>
            <person name="Medigue C."/>
            <person name="Gury J."/>
            <person name="Pujic P."/>
            <person name="Normand P."/>
        </authorList>
    </citation>
    <scope>NUCLEOTIDE SEQUENCE [LARGE SCALE GENOMIC DNA]</scope>
    <source>
        <strain evidence="7 8">DD2</strain>
    </source>
</reference>
<evidence type="ECO:0000256" key="1">
    <source>
        <dbReference type="ARBA" id="ARBA00022475"/>
    </source>
</evidence>
<dbReference type="SMART" id="SM00327">
    <property type="entry name" value="VWA"/>
    <property type="match status" value="1"/>
</dbReference>
<keyword evidence="8" id="KW-1185">Reference proteome</keyword>
<dbReference type="Pfam" id="PF07584">
    <property type="entry name" value="BatA"/>
    <property type="match status" value="1"/>
</dbReference>